<dbReference type="OrthoDB" id="266913at2"/>
<feature type="transmembrane region" description="Helical" evidence="8">
    <location>
        <begin position="173"/>
        <end position="198"/>
    </location>
</feature>
<evidence type="ECO:0000256" key="2">
    <source>
        <dbReference type="ARBA" id="ARBA00007783"/>
    </source>
</evidence>
<evidence type="ECO:0000256" key="4">
    <source>
        <dbReference type="ARBA" id="ARBA00022475"/>
    </source>
</evidence>
<evidence type="ECO:0000256" key="1">
    <source>
        <dbReference type="ARBA" id="ARBA00004651"/>
    </source>
</evidence>
<dbReference type="InterPro" id="IPR051449">
    <property type="entry name" value="ABC-2_transporter_component"/>
</dbReference>
<dbReference type="RefSeq" id="WP_073025507.1">
    <property type="nucleotide sequence ID" value="NZ_FQZS01000008.1"/>
</dbReference>
<dbReference type="Gene3D" id="3.40.1710.10">
    <property type="entry name" value="abc type-2 transporter like domain"/>
    <property type="match status" value="1"/>
</dbReference>
<dbReference type="InterPro" id="IPR047817">
    <property type="entry name" value="ABC2_TM_bact-type"/>
</dbReference>
<feature type="transmembrane region" description="Helical" evidence="8">
    <location>
        <begin position="285"/>
        <end position="306"/>
    </location>
</feature>
<accession>A0A1M6E3C4</accession>
<keyword evidence="5 8" id="KW-0812">Transmembrane</keyword>
<gene>
    <name evidence="10" type="ORF">SAMN02745176_01389</name>
</gene>
<evidence type="ECO:0000256" key="7">
    <source>
        <dbReference type="ARBA" id="ARBA00023136"/>
    </source>
</evidence>
<dbReference type="PANTHER" id="PTHR30294">
    <property type="entry name" value="MEMBRANE COMPONENT OF ABC TRANSPORTER YHHJ-RELATED"/>
    <property type="match status" value="1"/>
</dbReference>
<keyword evidence="7 8" id="KW-0472">Membrane</keyword>
<sequence>MIIFKNNMRRLLRDKYNLMVMVVLPVITLVLYVLVGNNNSPVRVGITDNDVTFLTESLIRGLEKNCMVLFLKEEEIKYGLLNDEIDFGVKIDKGFTESLMSGEEVQLKTYGIRDYNGLIPAKIYINNFINSARKIAIASKGDEEEFKKGLEYYMEGNFETQYEDVSSVSSGGYYVQSGLGIMLMFMMYMAINAASLIGEDKRLKTYERILISPLTLKEYALGNILSFFAIIWVQIIVLFGILRYMFGMGFGSSMSSLLIFILIYSAVCVSMGMAIVNLSKNLSHVSALTPLIVIPMAMLGGCLWPREIMPIMLQRISELMPATWAMKGVEKILNGGNIATVGNEIIVLLLFSLVFFLVGSVKINSYA</sequence>
<evidence type="ECO:0000313" key="10">
    <source>
        <dbReference type="EMBL" id="SHI79905.1"/>
    </source>
</evidence>
<feature type="transmembrane region" description="Helical" evidence="8">
    <location>
        <begin position="219"/>
        <end position="245"/>
    </location>
</feature>
<dbReference type="AlphaFoldDB" id="A0A1M6E3C4"/>
<dbReference type="Proteomes" id="UP000184442">
    <property type="component" value="Unassembled WGS sequence"/>
</dbReference>
<organism evidence="10 11">
    <name type="scientific">Lutispora thermophila DSM 19022</name>
    <dbReference type="NCBI Taxonomy" id="1122184"/>
    <lineage>
        <taxon>Bacteria</taxon>
        <taxon>Bacillati</taxon>
        <taxon>Bacillota</taxon>
        <taxon>Clostridia</taxon>
        <taxon>Lutisporales</taxon>
        <taxon>Lutisporaceae</taxon>
        <taxon>Lutispora</taxon>
    </lineage>
</organism>
<evidence type="ECO:0000256" key="3">
    <source>
        <dbReference type="ARBA" id="ARBA00022448"/>
    </source>
</evidence>
<dbReference type="STRING" id="1122184.SAMN02745176_01389"/>
<reference evidence="10 11" key="1">
    <citation type="submission" date="2016-11" db="EMBL/GenBank/DDBJ databases">
        <authorList>
            <person name="Jaros S."/>
            <person name="Januszkiewicz K."/>
            <person name="Wedrychowicz H."/>
        </authorList>
    </citation>
    <scope>NUCLEOTIDE SEQUENCE [LARGE SCALE GENOMIC DNA]</scope>
    <source>
        <strain evidence="10 11">DSM 19022</strain>
    </source>
</reference>
<evidence type="ECO:0000256" key="8">
    <source>
        <dbReference type="SAM" id="Phobius"/>
    </source>
</evidence>
<evidence type="ECO:0000256" key="6">
    <source>
        <dbReference type="ARBA" id="ARBA00022989"/>
    </source>
</evidence>
<feature type="transmembrane region" description="Helical" evidence="8">
    <location>
        <begin position="257"/>
        <end position="278"/>
    </location>
</feature>
<protein>
    <submittedName>
        <fullName evidence="10">ABC-2 type transport system permease protein</fullName>
    </submittedName>
</protein>
<feature type="transmembrane region" description="Helical" evidence="8">
    <location>
        <begin position="345"/>
        <end position="363"/>
    </location>
</feature>
<keyword evidence="6 8" id="KW-1133">Transmembrane helix</keyword>
<keyword evidence="3" id="KW-0813">Transport</keyword>
<keyword evidence="4" id="KW-1003">Cell membrane</keyword>
<dbReference type="GO" id="GO:0140359">
    <property type="term" value="F:ABC-type transporter activity"/>
    <property type="evidence" value="ECO:0007669"/>
    <property type="project" value="InterPro"/>
</dbReference>
<dbReference type="PANTHER" id="PTHR30294:SF45">
    <property type="entry name" value="LINEARMYCIN RESISTANCE PERMEASE PROTEIN LNRN"/>
    <property type="match status" value="1"/>
</dbReference>
<dbReference type="InterPro" id="IPR013525">
    <property type="entry name" value="ABC2_TM"/>
</dbReference>
<dbReference type="Pfam" id="PF12698">
    <property type="entry name" value="ABC2_membrane_3"/>
    <property type="match status" value="1"/>
</dbReference>
<comment type="similarity">
    <text evidence="2">Belongs to the ABC-2 integral membrane protein family.</text>
</comment>
<dbReference type="GO" id="GO:0005886">
    <property type="term" value="C:plasma membrane"/>
    <property type="evidence" value="ECO:0007669"/>
    <property type="project" value="UniProtKB-SubCell"/>
</dbReference>
<keyword evidence="11" id="KW-1185">Reference proteome</keyword>
<feature type="transmembrane region" description="Helical" evidence="8">
    <location>
        <begin position="16"/>
        <end position="35"/>
    </location>
</feature>
<feature type="domain" description="ABC transmembrane type-2" evidence="9">
    <location>
        <begin position="122"/>
        <end position="366"/>
    </location>
</feature>
<evidence type="ECO:0000256" key="5">
    <source>
        <dbReference type="ARBA" id="ARBA00022692"/>
    </source>
</evidence>
<dbReference type="EMBL" id="FQZS01000008">
    <property type="protein sequence ID" value="SHI79905.1"/>
    <property type="molecule type" value="Genomic_DNA"/>
</dbReference>
<name>A0A1M6E3C4_9FIRM</name>
<proteinExistence type="inferred from homology"/>
<evidence type="ECO:0000259" key="9">
    <source>
        <dbReference type="PROSITE" id="PS51012"/>
    </source>
</evidence>
<comment type="subcellular location">
    <subcellularLocation>
        <location evidence="1">Cell membrane</location>
        <topology evidence="1">Multi-pass membrane protein</topology>
    </subcellularLocation>
</comment>
<evidence type="ECO:0000313" key="11">
    <source>
        <dbReference type="Proteomes" id="UP000184442"/>
    </source>
</evidence>
<dbReference type="PROSITE" id="PS51012">
    <property type="entry name" value="ABC_TM2"/>
    <property type="match status" value="1"/>
</dbReference>